<feature type="chain" id="PRO_5028068301" description="Outer membrane protein beta-barrel domain-containing protein" evidence="2">
    <location>
        <begin position="19"/>
        <end position="164"/>
    </location>
</feature>
<dbReference type="RefSeq" id="WP_031456955.1">
    <property type="nucleotide sequence ID" value="NZ_CAIJDO010000310.1"/>
</dbReference>
<gene>
    <name evidence="4" type="ORF">FLACHUCJ7_04461</name>
</gene>
<dbReference type="Pfam" id="PF13505">
    <property type="entry name" value="OMP_b-brl"/>
    <property type="match status" value="1"/>
</dbReference>
<dbReference type="InterPro" id="IPR011250">
    <property type="entry name" value="OMP/PagP_B-barrel"/>
</dbReference>
<feature type="domain" description="Outer membrane protein beta-barrel" evidence="3">
    <location>
        <begin position="6"/>
        <end position="152"/>
    </location>
</feature>
<sequence>MKNLFLFLSLLAITVSKAQAPLEKQKIQLNTGFGSSGWGTPIYVGLDYGITDNITIGAEVSYQAYKIYDIKSTILGLQANANYHFNKVLNIPNKWDCYAGLSVNYYNWTIKDADTNTSLVDDTPFGVAGQVGGRYFFNQKIAVNFELGGGNATSGGKIGITYKL</sequence>
<evidence type="ECO:0000256" key="1">
    <source>
        <dbReference type="ARBA" id="ARBA00022729"/>
    </source>
</evidence>
<evidence type="ECO:0000259" key="3">
    <source>
        <dbReference type="Pfam" id="PF13505"/>
    </source>
</evidence>
<organism evidence="4 5">
    <name type="scientific">Flavobacterium chungangense</name>
    <dbReference type="NCBI Taxonomy" id="554283"/>
    <lineage>
        <taxon>Bacteria</taxon>
        <taxon>Pseudomonadati</taxon>
        <taxon>Bacteroidota</taxon>
        <taxon>Flavobacteriia</taxon>
        <taxon>Flavobacteriales</taxon>
        <taxon>Flavobacteriaceae</taxon>
        <taxon>Flavobacterium</taxon>
    </lineage>
</organism>
<keyword evidence="5" id="KW-1185">Reference proteome</keyword>
<protein>
    <recommendedName>
        <fullName evidence="3">Outer membrane protein beta-barrel domain-containing protein</fullName>
    </recommendedName>
</protein>
<evidence type="ECO:0000313" key="4">
    <source>
        <dbReference type="EMBL" id="CAD0009821.1"/>
    </source>
</evidence>
<dbReference type="Proteomes" id="UP000556700">
    <property type="component" value="Unassembled WGS sequence"/>
</dbReference>
<dbReference type="InterPro" id="IPR027385">
    <property type="entry name" value="Beta-barrel_OMP"/>
</dbReference>
<dbReference type="EMBL" id="CAIJDO010000310">
    <property type="protein sequence ID" value="CAD0009821.1"/>
    <property type="molecule type" value="Genomic_DNA"/>
</dbReference>
<comment type="caution">
    <text evidence="4">The sequence shown here is derived from an EMBL/GenBank/DDBJ whole genome shotgun (WGS) entry which is preliminary data.</text>
</comment>
<dbReference type="AlphaFoldDB" id="A0A6V6ZDD9"/>
<keyword evidence="1 2" id="KW-0732">Signal</keyword>
<feature type="signal peptide" evidence="2">
    <location>
        <begin position="1"/>
        <end position="18"/>
    </location>
</feature>
<accession>A0A6V6ZDD9</accession>
<name>A0A6V6ZDD9_9FLAO</name>
<proteinExistence type="predicted"/>
<dbReference type="SUPFAM" id="SSF56925">
    <property type="entry name" value="OMPA-like"/>
    <property type="match status" value="2"/>
</dbReference>
<evidence type="ECO:0000313" key="5">
    <source>
        <dbReference type="Proteomes" id="UP000556700"/>
    </source>
</evidence>
<evidence type="ECO:0000256" key="2">
    <source>
        <dbReference type="SAM" id="SignalP"/>
    </source>
</evidence>
<reference evidence="4 5" key="1">
    <citation type="submission" date="2020-06" db="EMBL/GenBank/DDBJ databases">
        <authorList>
            <person name="Criscuolo A."/>
        </authorList>
    </citation>
    <scope>NUCLEOTIDE SEQUENCE [LARGE SCALE GENOMIC DNA]</scope>
    <source>
        <strain evidence="5">CIP 110025</strain>
    </source>
</reference>
<dbReference type="Gene3D" id="2.40.160.20">
    <property type="match status" value="1"/>
</dbReference>